<evidence type="ECO:0000259" key="6">
    <source>
        <dbReference type="Pfam" id="PF09924"/>
    </source>
</evidence>
<comment type="caution">
    <text evidence="7">The sequence shown here is derived from an EMBL/GenBank/DDBJ whole genome shotgun (WGS) entry which is preliminary data.</text>
</comment>
<accession>A0A2W4CXM4</accession>
<dbReference type="InterPro" id="IPR051211">
    <property type="entry name" value="PG_lysyltransferase"/>
</dbReference>
<name>A0A2W4CXM4_9HYPH</name>
<dbReference type="GO" id="GO:0005886">
    <property type="term" value="C:plasma membrane"/>
    <property type="evidence" value="ECO:0007669"/>
    <property type="project" value="UniProtKB-SubCell"/>
</dbReference>
<evidence type="ECO:0000256" key="5">
    <source>
        <dbReference type="ARBA" id="ARBA00023136"/>
    </source>
</evidence>
<evidence type="ECO:0000313" key="8">
    <source>
        <dbReference type="Proteomes" id="UP000248925"/>
    </source>
</evidence>
<evidence type="ECO:0000256" key="4">
    <source>
        <dbReference type="ARBA" id="ARBA00022989"/>
    </source>
</evidence>
<dbReference type="GO" id="GO:0016755">
    <property type="term" value="F:aminoacyltransferase activity"/>
    <property type="evidence" value="ECO:0007669"/>
    <property type="project" value="TreeGrafter"/>
</dbReference>
<dbReference type="EMBL" id="PCDP01000054">
    <property type="protein sequence ID" value="PZM10044.1"/>
    <property type="molecule type" value="Genomic_DNA"/>
</dbReference>
<dbReference type="RefSeq" id="WP_111162773.1">
    <property type="nucleotide sequence ID" value="NZ_PCDP01000054.1"/>
</dbReference>
<evidence type="ECO:0000313" key="7">
    <source>
        <dbReference type="EMBL" id="PZM10044.1"/>
    </source>
</evidence>
<comment type="subcellular location">
    <subcellularLocation>
        <location evidence="1">Cell membrane</location>
        <topology evidence="1">Multi-pass membrane protein</topology>
    </subcellularLocation>
</comment>
<evidence type="ECO:0000256" key="1">
    <source>
        <dbReference type="ARBA" id="ARBA00004651"/>
    </source>
</evidence>
<keyword evidence="3" id="KW-0812">Transmembrane</keyword>
<sequence length="346" mass="39152">MLNLRKSIDSYLDRRLPHIVSHDIAACERLALCRRFGDFSLAYSTAVQPDLKYFGDSDGYIAYGTKMGYIFALGDPVAAPAQRADYIRRFVAAAKRPCFVQMDRDSACTLSSLGYRINHIGIDTGLCLGSHSFSGGRNETIRYSEKWLFKNGFSIVECDGTGKFDHHVAAISDNWRAGRVVSRREMRFLNRPFRVELSPDMRRFILLDPAEEPVALLDFDPMFRNGEIFGYTTAFKRKSSGTTSHAEVGLTKFAANRFQEEGHSLLTLGLSPLAAIVETGFAESPIWRRLHKRAFASRYVNERIFNVQGQAAFKRRFHGNEFPTYIGFKRGSPAEMIALLRLMKTL</sequence>
<dbReference type="InterPro" id="IPR024320">
    <property type="entry name" value="LPG_synthase_C"/>
</dbReference>
<evidence type="ECO:0000256" key="3">
    <source>
        <dbReference type="ARBA" id="ARBA00022692"/>
    </source>
</evidence>
<dbReference type="PANTHER" id="PTHR34697">
    <property type="entry name" value="PHOSPHATIDYLGLYCEROL LYSYLTRANSFERASE"/>
    <property type="match status" value="1"/>
</dbReference>
<proteinExistence type="predicted"/>
<gene>
    <name evidence="7" type="ORF">CPY51_24085</name>
</gene>
<dbReference type="GO" id="GO:0055091">
    <property type="term" value="P:phospholipid homeostasis"/>
    <property type="evidence" value="ECO:0007669"/>
    <property type="project" value="TreeGrafter"/>
</dbReference>
<dbReference type="AlphaFoldDB" id="A0A2W4CXM4"/>
<dbReference type="Pfam" id="PF09924">
    <property type="entry name" value="LPG_synthase_C"/>
    <property type="match status" value="1"/>
</dbReference>
<keyword evidence="4" id="KW-1133">Transmembrane helix</keyword>
<protein>
    <recommendedName>
        <fullName evidence="6">Phosphatidylglycerol lysyltransferase C-terminal domain-containing protein</fullName>
    </recommendedName>
</protein>
<dbReference type="OrthoDB" id="181459at2"/>
<keyword evidence="2" id="KW-1003">Cell membrane</keyword>
<evidence type="ECO:0000256" key="2">
    <source>
        <dbReference type="ARBA" id="ARBA00022475"/>
    </source>
</evidence>
<feature type="domain" description="Phosphatidylglycerol lysyltransferase C-terminal" evidence="6">
    <location>
        <begin position="34"/>
        <end position="326"/>
    </location>
</feature>
<dbReference type="Proteomes" id="UP000248925">
    <property type="component" value="Unassembled WGS sequence"/>
</dbReference>
<keyword evidence="5" id="KW-0472">Membrane</keyword>
<reference evidence="7 8" key="1">
    <citation type="journal article" date="2018" name="Sci. Rep.">
        <title>Rhizobium tumorigenes sp. nov., a novel plant tumorigenic bacterium isolated from cane gall tumors on thornless blackberry.</title>
        <authorList>
            <person name="Kuzmanovi N."/>
            <person name="Smalla K."/>
            <person name="Gronow S."/>
            <person name="PuBawska J."/>
        </authorList>
    </citation>
    <scope>NUCLEOTIDE SEQUENCE [LARGE SCALE GENOMIC DNA]</scope>
    <source>
        <strain evidence="7 8">CCBAU 85046</strain>
    </source>
</reference>
<organism evidence="7 8">
    <name type="scientific">Rhizobium tubonense</name>
    <dbReference type="NCBI Taxonomy" id="484088"/>
    <lineage>
        <taxon>Bacteria</taxon>
        <taxon>Pseudomonadati</taxon>
        <taxon>Pseudomonadota</taxon>
        <taxon>Alphaproteobacteria</taxon>
        <taxon>Hyphomicrobiales</taxon>
        <taxon>Rhizobiaceae</taxon>
        <taxon>Rhizobium/Agrobacterium group</taxon>
        <taxon>Rhizobium</taxon>
    </lineage>
</organism>
<keyword evidence="8" id="KW-1185">Reference proteome</keyword>
<dbReference type="PANTHER" id="PTHR34697:SF2">
    <property type="entry name" value="PHOSPHATIDYLGLYCEROL LYSYLTRANSFERASE"/>
    <property type="match status" value="1"/>
</dbReference>